<protein>
    <submittedName>
        <fullName evidence="1">Uncharacterized protein</fullName>
    </submittedName>
</protein>
<dbReference type="Proteomes" id="UP001283361">
    <property type="component" value="Unassembled WGS sequence"/>
</dbReference>
<evidence type="ECO:0000313" key="2">
    <source>
        <dbReference type="Proteomes" id="UP001283361"/>
    </source>
</evidence>
<comment type="caution">
    <text evidence="1">The sequence shown here is derived from an EMBL/GenBank/DDBJ whole genome shotgun (WGS) entry which is preliminary data.</text>
</comment>
<reference evidence="1" key="1">
    <citation type="journal article" date="2023" name="G3 (Bethesda)">
        <title>A reference genome for the long-term kleptoplast-retaining sea slug Elysia crispata morphotype clarki.</title>
        <authorList>
            <person name="Eastman K.E."/>
            <person name="Pendleton A.L."/>
            <person name="Shaikh M.A."/>
            <person name="Suttiyut T."/>
            <person name="Ogas R."/>
            <person name="Tomko P."/>
            <person name="Gavelis G."/>
            <person name="Widhalm J.R."/>
            <person name="Wisecaver J.H."/>
        </authorList>
    </citation>
    <scope>NUCLEOTIDE SEQUENCE</scope>
    <source>
        <strain evidence="1">ECLA1</strain>
    </source>
</reference>
<name>A0AAE1CY85_9GAST</name>
<keyword evidence="2" id="KW-1185">Reference proteome</keyword>
<dbReference type="EMBL" id="JAWDGP010006302">
    <property type="protein sequence ID" value="KAK3743520.1"/>
    <property type="molecule type" value="Genomic_DNA"/>
</dbReference>
<evidence type="ECO:0000313" key="1">
    <source>
        <dbReference type="EMBL" id="KAK3743520.1"/>
    </source>
</evidence>
<dbReference type="AlphaFoldDB" id="A0AAE1CY85"/>
<gene>
    <name evidence="1" type="ORF">RRG08_027388</name>
</gene>
<sequence>MAESICRYVDNILRLSLREEAVEEFRACRPLQAGLRLPYHSLYTELPGPSTLVRNIKDIGLEKSELRFGRTVEKEKKKGRVWGWGEGGEGR</sequence>
<accession>A0AAE1CY85</accession>
<proteinExistence type="predicted"/>
<organism evidence="1 2">
    <name type="scientific">Elysia crispata</name>
    <name type="common">lettuce slug</name>
    <dbReference type="NCBI Taxonomy" id="231223"/>
    <lineage>
        <taxon>Eukaryota</taxon>
        <taxon>Metazoa</taxon>
        <taxon>Spiralia</taxon>
        <taxon>Lophotrochozoa</taxon>
        <taxon>Mollusca</taxon>
        <taxon>Gastropoda</taxon>
        <taxon>Heterobranchia</taxon>
        <taxon>Euthyneura</taxon>
        <taxon>Panpulmonata</taxon>
        <taxon>Sacoglossa</taxon>
        <taxon>Placobranchoidea</taxon>
        <taxon>Plakobranchidae</taxon>
        <taxon>Elysia</taxon>
    </lineage>
</organism>